<dbReference type="AlphaFoldDB" id="A0AAD7C658"/>
<feature type="chain" id="PRO_5042079324" description="Secreted protein" evidence="1">
    <location>
        <begin position="18"/>
        <end position="111"/>
    </location>
</feature>
<evidence type="ECO:0008006" key="4">
    <source>
        <dbReference type="Google" id="ProtNLM"/>
    </source>
</evidence>
<evidence type="ECO:0000313" key="2">
    <source>
        <dbReference type="EMBL" id="KAJ7639932.1"/>
    </source>
</evidence>
<name>A0AAD7C658_MYCRO</name>
<keyword evidence="3" id="KW-1185">Reference proteome</keyword>
<sequence>MFAFITKSLAAAMFVGAARPLAFNGTAILGFDGVTICGSPATNGPLLVAIPPTLPASTAAAKTRSPSHVRRAASRTCILTLRFSNNDRSIVAIFSGMHDEARERRTWRSAP</sequence>
<dbReference type="EMBL" id="JARKIE010000437">
    <property type="protein sequence ID" value="KAJ7639932.1"/>
    <property type="molecule type" value="Genomic_DNA"/>
</dbReference>
<dbReference type="Proteomes" id="UP001221757">
    <property type="component" value="Unassembled WGS sequence"/>
</dbReference>
<gene>
    <name evidence="2" type="ORF">B0H17DRAFT_1149149</name>
</gene>
<evidence type="ECO:0000313" key="3">
    <source>
        <dbReference type="Proteomes" id="UP001221757"/>
    </source>
</evidence>
<protein>
    <recommendedName>
        <fullName evidence="4">Secreted protein</fullName>
    </recommendedName>
</protein>
<reference evidence="2" key="1">
    <citation type="submission" date="2023-03" db="EMBL/GenBank/DDBJ databases">
        <title>Massive genome expansion in bonnet fungi (Mycena s.s.) driven by repeated elements and novel gene families across ecological guilds.</title>
        <authorList>
            <consortium name="Lawrence Berkeley National Laboratory"/>
            <person name="Harder C.B."/>
            <person name="Miyauchi S."/>
            <person name="Viragh M."/>
            <person name="Kuo A."/>
            <person name="Thoen E."/>
            <person name="Andreopoulos B."/>
            <person name="Lu D."/>
            <person name="Skrede I."/>
            <person name="Drula E."/>
            <person name="Henrissat B."/>
            <person name="Morin E."/>
            <person name="Kohler A."/>
            <person name="Barry K."/>
            <person name="LaButti K."/>
            <person name="Morin E."/>
            <person name="Salamov A."/>
            <person name="Lipzen A."/>
            <person name="Mereny Z."/>
            <person name="Hegedus B."/>
            <person name="Baldrian P."/>
            <person name="Stursova M."/>
            <person name="Weitz H."/>
            <person name="Taylor A."/>
            <person name="Grigoriev I.V."/>
            <person name="Nagy L.G."/>
            <person name="Martin F."/>
            <person name="Kauserud H."/>
        </authorList>
    </citation>
    <scope>NUCLEOTIDE SEQUENCE</scope>
    <source>
        <strain evidence="2">CBHHK067</strain>
    </source>
</reference>
<organism evidence="2 3">
    <name type="scientific">Mycena rosella</name>
    <name type="common">Pink bonnet</name>
    <name type="synonym">Agaricus rosellus</name>
    <dbReference type="NCBI Taxonomy" id="1033263"/>
    <lineage>
        <taxon>Eukaryota</taxon>
        <taxon>Fungi</taxon>
        <taxon>Dikarya</taxon>
        <taxon>Basidiomycota</taxon>
        <taxon>Agaricomycotina</taxon>
        <taxon>Agaricomycetes</taxon>
        <taxon>Agaricomycetidae</taxon>
        <taxon>Agaricales</taxon>
        <taxon>Marasmiineae</taxon>
        <taxon>Mycenaceae</taxon>
        <taxon>Mycena</taxon>
    </lineage>
</organism>
<evidence type="ECO:0000256" key="1">
    <source>
        <dbReference type="SAM" id="SignalP"/>
    </source>
</evidence>
<proteinExistence type="predicted"/>
<keyword evidence="1" id="KW-0732">Signal</keyword>
<comment type="caution">
    <text evidence="2">The sequence shown here is derived from an EMBL/GenBank/DDBJ whole genome shotgun (WGS) entry which is preliminary data.</text>
</comment>
<feature type="signal peptide" evidence="1">
    <location>
        <begin position="1"/>
        <end position="17"/>
    </location>
</feature>
<accession>A0AAD7C658</accession>